<gene>
    <name evidence="2" type="ORF">CTI12_AA466580</name>
</gene>
<proteinExistence type="predicted"/>
<evidence type="ECO:0000313" key="3">
    <source>
        <dbReference type="Proteomes" id="UP000245207"/>
    </source>
</evidence>
<feature type="compositionally biased region" description="Polar residues" evidence="1">
    <location>
        <begin position="118"/>
        <end position="135"/>
    </location>
</feature>
<dbReference type="PANTHER" id="PTHR34120:SF29">
    <property type="entry name" value="CALCIUM_CALMODULIN-DEPENDENT PROTEIN KINASE"/>
    <property type="match status" value="1"/>
</dbReference>
<dbReference type="PANTHER" id="PTHR34120">
    <property type="entry name" value="EXPRESSED PROTEIN"/>
    <property type="match status" value="1"/>
</dbReference>
<feature type="region of interest" description="Disordered" evidence="1">
    <location>
        <begin position="113"/>
        <end position="135"/>
    </location>
</feature>
<feature type="region of interest" description="Disordered" evidence="1">
    <location>
        <begin position="1"/>
        <end position="52"/>
    </location>
</feature>
<protein>
    <submittedName>
        <fullName evidence="2">Uncharacterized protein</fullName>
    </submittedName>
</protein>
<dbReference type="AlphaFoldDB" id="A0A2U1KWU8"/>
<dbReference type="EMBL" id="PKPP01013238">
    <property type="protein sequence ID" value="PWA41193.1"/>
    <property type="molecule type" value="Genomic_DNA"/>
</dbReference>
<feature type="compositionally biased region" description="Polar residues" evidence="1">
    <location>
        <begin position="1"/>
        <end position="13"/>
    </location>
</feature>
<reference evidence="2 3" key="1">
    <citation type="journal article" date="2018" name="Mol. Plant">
        <title>The genome of Artemisia annua provides insight into the evolution of Asteraceae family and artemisinin biosynthesis.</title>
        <authorList>
            <person name="Shen Q."/>
            <person name="Zhang L."/>
            <person name="Liao Z."/>
            <person name="Wang S."/>
            <person name="Yan T."/>
            <person name="Shi P."/>
            <person name="Liu M."/>
            <person name="Fu X."/>
            <person name="Pan Q."/>
            <person name="Wang Y."/>
            <person name="Lv Z."/>
            <person name="Lu X."/>
            <person name="Zhang F."/>
            <person name="Jiang W."/>
            <person name="Ma Y."/>
            <person name="Chen M."/>
            <person name="Hao X."/>
            <person name="Li L."/>
            <person name="Tang Y."/>
            <person name="Lv G."/>
            <person name="Zhou Y."/>
            <person name="Sun X."/>
            <person name="Brodelius P.E."/>
            <person name="Rose J.K.C."/>
            <person name="Tang K."/>
        </authorList>
    </citation>
    <scope>NUCLEOTIDE SEQUENCE [LARGE SCALE GENOMIC DNA]</scope>
    <source>
        <strain evidence="3">cv. Huhao1</strain>
        <tissue evidence="2">Leaf</tissue>
    </source>
</reference>
<name>A0A2U1KWU8_ARTAN</name>
<organism evidence="2 3">
    <name type="scientific">Artemisia annua</name>
    <name type="common">Sweet wormwood</name>
    <dbReference type="NCBI Taxonomy" id="35608"/>
    <lineage>
        <taxon>Eukaryota</taxon>
        <taxon>Viridiplantae</taxon>
        <taxon>Streptophyta</taxon>
        <taxon>Embryophyta</taxon>
        <taxon>Tracheophyta</taxon>
        <taxon>Spermatophyta</taxon>
        <taxon>Magnoliopsida</taxon>
        <taxon>eudicotyledons</taxon>
        <taxon>Gunneridae</taxon>
        <taxon>Pentapetalae</taxon>
        <taxon>asterids</taxon>
        <taxon>campanulids</taxon>
        <taxon>Asterales</taxon>
        <taxon>Asteraceae</taxon>
        <taxon>Asteroideae</taxon>
        <taxon>Anthemideae</taxon>
        <taxon>Artemisiinae</taxon>
        <taxon>Artemisia</taxon>
    </lineage>
</organism>
<evidence type="ECO:0000256" key="1">
    <source>
        <dbReference type="SAM" id="MobiDB-lite"/>
    </source>
</evidence>
<sequence>MHSETLVPTTSTNDHYHDHDLTSNSRSINSLSTTNNSHNDHDFDNDSGNNDQILNEFDHEEIVLDTDPDLGGVTVIENNPPDSFWVSNNKVNDWLNQHTFIERKASVKLVQVSRKTDPTQTRSSQRSVSFNQKPQTTIIGFRQKPGHVNEGKAKPNDRQDSFRLFKNRSLPGKSSGLQITEPKSPRVSCIGRVGSMRGRARKTGFWKSVKAAILNRVRKNKVKKTT</sequence>
<dbReference type="OrthoDB" id="696504at2759"/>
<accession>A0A2U1KWU8</accession>
<keyword evidence="3" id="KW-1185">Reference proteome</keyword>
<evidence type="ECO:0000313" key="2">
    <source>
        <dbReference type="EMBL" id="PWA41193.1"/>
    </source>
</evidence>
<comment type="caution">
    <text evidence="2">The sequence shown here is derived from an EMBL/GenBank/DDBJ whole genome shotgun (WGS) entry which is preliminary data.</text>
</comment>
<dbReference type="Proteomes" id="UP000245207">
    <property type="component" value="Unassembled WGS sequence"/>
</dbReference>
<feature type="compositionally biased region" description="Polar residues" evidence="1">
    <location>
        <begin position="22"/>
        <end position="34"/>
    </location>
</feature>